<feature type="chain" id="PRO_5031138349" evidence="2">
    <location>
        <begin position="25"/>
        <end position="294"/>
    </location>
</feature>
<dbReference type="PANTHER" id="PTHR48081">
    <property type="entry name" value="AB HYDROLASE SUPERFAMILY PROTEIN C4A8.06C"/>
    <property type="match status" value="1"/>
</dbReference>
<dbReference type="AlphaFoldDB" id="A0A7W6DMS4"/>
<name>A0A7W6DMS4_9SPHN</name>
<dbReference type="PANTHER" id="PTHR48081:SF33">
    <property type="entry name" value="KYNURENINE FORMAMIDASE"/>
    <property type="match status" value="1"/>
</dbReference>
<dbReference type="SUPFAM" id="SSF53474">
    <property type="entry name" value="alpha/beta-Hydrolases"/>
    <property type="match status" value="1"/>
</dbReference>
<evidence type="ECO:0000256" key="2">
    <source>
        <dbReference type="SAM" id="SignalP"/>
    </source>
</evidence>
<feature type="signal peptide" evidence="2">
    <location>
        <begin position="1"/>
        <end position="24"/>
    </location>
</feature>
<dbReference type="EMBL" id="JACIEB010000010">
    <property type="protein sequence ID" value="MBB3983622.1"/>
    <property type="molecule type" value="Genomic_DNA"/>
</dbReference>
<protein>
    <submittedName>
        <fullName evidence="4">Acetyl esterase/lipase</fullName>
    </submittedName>
</protein>
<keyword evidence="1" id="KW-0378">Hydrolase</keyword>
<dbReference type="Proteomes" id="UP000552757">
    <property type="component" value="Unassembled WGS sequence"/>
</dbReference>
<accession>A0A7W6DMS4</accession>
<keyword evidence="2" id="KW-0732">Signal</keyword>
<evidence type="ECO:0000256" key="1">
    <source>
        <dbReference type="ARBA" id="ARBA00022801"/>
    </source>
</evidence>
<evidence type="ECO:0000259" key="3">
    <source>
        <dbReference type="Pfam" id="PF20434"/>
    </source>
</evidence>
<dbReference type="Gene3D" id="3.40.50.1820">
    <property type="entry name" value="alpha/beta hydrolase"/>
    <property type="match status" value="1"/>
</dbReference>
<gene>
    <name evidence="4" type="ORF">GGR44_003318</name>
</gene>
<evidence type="ECO:0000313" key="4">
    <source>
        <dbReference type="EMBL" id="MBB3983622.1"/>
    </source>
</evidence>
<feature type="domain" description="BD-FAE-like" evidence="3">
    <location>
        <begin position="54"/>
        <end position="159"/>
    </location>
</feature>
<dbReference type="PROSITE" id="PS51257">
    <property type="entry name" value="PROKAR_LIPOPROTEIN"/>
    <property type="match status" value="1"/>
</dbReference>
<evidence type="ECO:0000313" key="5">
    <source>
        <dbReference type="Proteomes" id="UP000552757"/>
    </source>
</evidence>
<comment type="caution">
    <text evidence="4">The sequence shown here is derived from an EMBL/GenBank/DDBJ whole genome shotgun (WGS) entry which is preliminary data.</text>
</comment>
<keyword evidence="5" id="KW-1185">Reference proteome</keyword>
<dbReference type="InterPro" id="IPR050300">
    <property type="entry name" value="GDXG_lipolytic_enzyme"/>
</dbReference>
<organism evidence="4 5">
    <name type="scientific">Sphingobium fontiphilum</name>
    <dbReference type="NCBI Taxonomy" id="944425"/>
    <lineage>
        <taxon>Bacteria</taxon>
        <taxon>Pseudomonadati</taxon>
        <taxon>Pseudomonadota</taxon>
        <taxon>Alphaproteobacteria</taxon>
        <taxon>Sphingomonadales</taxon>
        <taxon>Sphingomonadaceae</taxon>
        <taxon>Sphingobium</taxon>
    </lineage>
</organism>
<reference evidence="4 5" key="1">
    <citation type="submission" date="2020-08" db="EMBL/GenBank/DDBJ databases">
        <title>Genomic Encyclopedia of Type Strains, Phase IV (KMG-IV): sequencing the most valuable type-strain genomes for metagenomic binning, comparative biology and taxonomic classification.</title>
        <authorList>
            <person name="Goeker M."/>
        </authorList>
    </citation>
    <scope>NUCLEOTIDE SEQUENCE [LARGE SCALE GENOMIC DNA]</scope>
    <source>
        <strain evidence="4 5">DSM 29348</strain>
    </source>
</reference>
<dbReference type="GO" id="GO:0016787">
    <property type="term" value="F:hydrolase activity"/>
    <property type="evidence" value="ECO:0007669"/>
    <property type="project" value="UniProtKB-KW"/>
</dbReference>
<sequence>MAKHWIGAAVILSLAMAACGEQMAGGRVEAAPASASGAGPLSYGDDPLQAVDFWPARTAKGRTPLIIFVHGGGWRAGDKGNATGAAKIAHYPALGYAFASVNYRLSPAATVEQQAQDVAAAIAFLRGRAADLGVDPARIVLMGHSAGAHLVALVGADPRYLAAHGMKLDAVRGVIALDGAGYDVARQLDLAGPVLKRTYQQAFGADPARHKALSPTFQAGAPNAPSFLILHVDRADGRQQSQELAAALRKAGTPVALHALAGKGMRGHLQINRLMGDPDYPGTPIVDAWLARRF</sequence>
<proteinExistence type="predicted"/>
<dbReference type="InterPro" id="IPR029058">
    <property type="entry name" value="AB_hydrolase_fold"/>
</dbReference>
<dbReference type="Pfam" id="PF20434">
    <property type="entry name" value="BD-FAE"/>
    <property type="match status" value="1"/>
</dbReference>
<dbReference type="InterPro" id="IPR049492">
    <property type="entry name" value="BD-FAE-like_dom"/>
</dbReference>